<evidence type="ECO:0000313" key="1">
    <source>
        <dbReference type="EMBL" id="KMJ44005.1"/>
    </source>
</evidence>
<dbReference type="InterPro" id="IPR051220">
    <property type="entry name" value="TFA_Chaperone"/>
</dbReference>
<comment type="caution">
    <text evidence="1">The sequence shown here is derived from an EMBL/GenBank/DDBJ whole genome shotgun (WGS) entry which is preliminary data.</text>
</comment>
<dbReference type="EMBL" id="LFCV01000128">
    <property type="protein sequence ID" value="KMJ44005.1"/>
    <property type="molecule type" value="Genomic_DNA"/>
</dbReference>
<dbReference type="PANTHER" id="PTHR34413">
    <property type="entry name" value="PROPHAGE TAIL FIBER ASSEMBLY PROTEIN HOMOLOG TFAE-RELATED-RELATED"/>
    <property type="match status" value="1"/>
</dbReference>
<organism evidence="1 2">
    <name type="scientific">Xenorhabdus khoisanae</name>
    <dbReference type="NCBI Taxonomy" id="880157"/>
    <lineage>
        <taxon>Bacteria</taxon>
        <taxon>Pseudomonadati</taxon>
        <taxon>Pseudomonadota</taxon>
        <taxon>Gammaproteobacteria</taxon>
        <taxon>Enterobacterales</taxon>
        <taxon>Morganellaceae</taxon>
        <taxon>Xenorhabdus</taxon>
    </lineage>
</organism>
<reference evidence="1 2" key="1">
    <citation type="submission" date="2015-06" db="EMBL/GenBank/DDBJ databases">
        <title>Draft Whole-Genome Sequence of the Entomopathogenic Bacterium Xenorhabdus khoisanae.</title>
        <authorList>
            <person name="Naidoo S."/>
            <person name="Featherston J."/>
            <person name="Gray V.M."/>
        </authorList>
    </citation>
    <scope>NUCLEOTIDE SEQUENCE [LARGE SCALE GENOMIC DNA]</scope>
    <source>
        <strain evidence="1 2">MCB</strain>
    </source>
</reference>
<evidence type="ECO:0000313" key="2">
    <source>
        <dbReference type="Proteomes" id="UP000036277"/>
    </source>
</evidence>
<protein>
    <submittedName>
        <fullName evidence="1">Tail fiber assembly protein</fullName>
    </submittedName>
</protein>
<accession>A0A0J5ILG5</accession>
<dbReference type="Proteomes" id="UP000036277">
    <property type="component" value="Unassembled WGS sequence"/>
</dbReference>
<dbReference type="OrthoDB" id="8596093at2"/>
<keyword evidence="2" id="KW-1185">Reference proteome</keyword>
<dbReference type="RefSeq" id="WP_047964445.1">
    <property type="nucleotide sequence ID" value="NZ_CAWMBG010000128.1"/>
</dbReference>
<gene>
    <name evidence="1" type="ORF">AB204_16425</name>
</gene>
<name>A0A0J5ILG5_9GAMM</name>
<dbReference type="STRING" id="880157.AB204_16425"/>
<dbReference type="PATRIC" id="fig|880157.4.peg.3515"/>
<dbReference type="PANTHER" id="PTHR34413:SF2">
    <property type="entry name" value="PROPHAGE TAIL FIBER ASSEMBLY PROTEIN HOMOLOG TFAE-RELATED"/>
    <property type="match status" value="1"/>
</dbReference>
<sequence length="176" mass="20673">MLHLKNFSRYSPDTDEEKKIELEFQAIFYRSENGDDWYKDLLLFKEETYKIKYDTNNVICSISKKASTICPEAGSVVELEYLPDDVDISGNWQYINGDIVQRKYEKNELIIQAKKKKQELLSEANFIILPLQDAVDLAIETEQEMTALTEWKSYRVMINRIDCSFAPDIKWPKKPN</sequence>
<dbReference type="Pfam" id="PF02413">
    <property type="entry name" value="Caudo_TAP"/>
    <property type="match status" value="1"/>
</dbReference>
<proteinExistence type="predicted"/>
<dbReference type="InterPro" id="IPR003458">
    <property type="entry name" value="Phage_T4_Gp38_tail_assem"/>
</dbReference>
<dbReference type="AlphaFoldDB" id="A0A0J5ILG5"/>